<dbReference type="InterPro" id="IPR001173">
    <property type="entry name" value="Glyco_trans_2-like"/>
</dbReference>
<protein>
    <submittedName>
        <fullName evidence="6">Cellulose synthase/poly-beta-1,6-N-acetylglucosamine synthase-like glycosyltransferase</fullName>
    </submittedName>
</protein>
<evidence type="ECO:0000256" key="3">
    <source>
        <dbReference type="ARBA" id="ARBA00022679"/>
    </source>
</evidence>
<accession>A0A4V3C4N1</accession>
<feature type="transmembrane region" description="Helical" evidence="4">
    <location>
        <begin position="347"/>
        <end position="368"/>
    </location>
</feature>
<evidence type="ECO:0000256" key="1">
    <source>
        <dbReference type="ARBA" id="ARBA00006739"/>
    </source>
</evidence>
<name>A0A4V3C4N1_9BACT</name>
<evidence type="ECO:0000259" key="5">
    <source>
        <dbReference type="Pfam" id="PF00535"/>
    </source>
</evidence>
<dbReference type="RefSeq" id="WP_133474427.1">
    <property type="nucleotide sequence ID" value="NZ_SNWP01000011.1"/>
</dbReference>
<dbReference type="Proteomes" id="UP000295741">
    <property type="component" value="Unassembled WGS sequence"/>
</dbReference>
<keyword evidence="2" id="KW-0328">Glycosyltransferase</keyword>
<dbReference type="Pfam" id="PF00535">
    <property type="entry name" value="Glycos_transf_2"/>
    <property type="match status" value="1"/>
</dbReference>
<dbReference type="PANTHER" id="PTHR43630:SF1">
    <property type="entry name" value="POLY-BETA-1,6-N-ACETYL-D-GLUCOSAMINE SYNTHASE"/>
    <property type="match status" value="1"/>
</dbReference>
<dbReference type="GO" id="GO:0016757">
    <property type="term" value="F:glycosyltransferase activity"/>
    <property type="evidence" value="ECO:0007669"/>
    <property type="project" value="UniProtKB-KW"/>
</dbReference>
<keyword evidence="3 6" id="KW-0808">Transferase</keyword>
<evidence type="ECO:0000256" key="4">
    <source>
        <dbReference type="SAM" id="Phobius"/>
    </source>
</evidence>
<feature type="transmembrane region" description="Helical" evidence="4">
    <location>
        <begin position="317"/>
        <end position="335"/>
    </location>
</feature>
<feature type="transmembrane region" description="Helical" evidence="4">
    <location>
        <begin position="289"/>
        <end position="311"/>
    </location>
</feature>
<sequence length="382" mass="43289">MYVAGLILTTLLVLAYCWLIVQYRKWFRRTRLFKPQAGLVPGSFFSVIVPARNEAGFIESCIRSILDGNYPSTLMEVIVVNDHSTDATASIVQQLQTTYPNLHLINLEEHLDGNPLNAYKKKAIEIAISKSKGNWIVTTDADCKVPAEWLTLLDAYIQQEKPVLVASPVMFTHTKGILSLFQLLDFMSLQGITAAAVSAGSHTICNGANLAYRKDVFYEVGQFRGIDTLASGDDMLLMYKIKQKYPQGLGYLFHQGAIVTTEPMHTLSGFINQRIRWASKADRYDDKNVFRILVLVYAVNLALLILLPVNLFVTGEIAHWLTLMLLKTLVELSFMRPVARFYQQTDTLLYFPFMQLLHLPYTVIAGWMGKFGSYRWKGRKVK</sequence>
<organism evidence="6 7">
    <name type="scientific">Sediminibacterium goheungense</name>
    <dbReference type="NCBI Taxonomy" id="1086393"/>
    <lineage>
        <taxon>Bacteria</taxon>
        <taxon>Pseudomonadati</taxon>
        <taxon>Bacteroidota</taxon>
        <taxon>Chitinophagia</taxon>
        <taxon>Chitinophagales</taxon>
        <taxon>Chitinophagaceae</taxon>
        <taxon>Sediminibacterium</taxon>
    </lineage>
</organism>
<comment type="similarity">
    <text evidence="1">Belongs to the glycosyltransferase 2 family.</text>
</comment>
<comment type="caution">
    <text evidence="6">The sequence shown here is derived from an EMBL/GenBank/DDBJ whole genome shotgun (WGS) entry which is preliminary data.</text>
</comment>
<evidence type="ECO:0000313" key="7">
    <source>
        <dbReference type="Proteomes" id="UP000295741"/>
    </source>
</evidence>
<dbReference type="AlphaFoldDB" id="A0A4V3C4N1"/>
<keyword evidence="4" id="KW-1133">Transmembrane helix</keyword>
<keyword evidence="7" id="KW-1185">Reference proteome</keyword>
<dbReference type="SUPFAM" id="SSF53448">
    <property type="entry name" value="Nucleotide-diphospho-sugar transferases"/>
    <property type="match status" value="1"/>
</dbReference>
<dbReference type="PANTHER" id="PTHR43630">
    <property type="entry name" value="POLY-BETA-1,6-N-ACETYL-D-GLUCOSAMINE SYNTHASE"/>
    <property type="match status" value="1"/>
</dbReference>
<dbReference type="Gene3D" id="3.90.550.10">
    <property type="entry name" value="Spore Coat Polysaccharide Biosynthesis Protein SpsA, Chain A"/>
    <property type="match status" value="1"/>
</dbReference>
<reference evidence="6 7" key="1">
    <citation type="submission" date="2019-03" db="EMBL/GenBank/DDBJ databases">
        <title>Genomic Encyclopedia of Archaeal and Bacterial Type Strains, Phase II (KMG-II): from individual species to whole genera.</title>
        <authorList>
            <person name="Goeker M."/>
        </authorList>
    </citation>
    <scope>NUCLEOTIDE SEQUENCE [LARGE SCALE GENOMIC DNA]</scope>
    <source>
        <strain evidence="6 7">DSM 28323</strain>
    </source>
</reference>
<dbReference type="EMBL" id="SNWP01000011">
    <property type="protein sequence ID" value="TDO26578.1"/>
    <property type="molecule type" value="Genomic_DNA"/>
</dbReference>
<evidence type="ECO:0000313" key="6">
    <source>
        <dbReference type="EMBL" id="TDO26578.1"/>
    </source>
</evidence>
<feature type="transmembrane region" description="Helical" evidence="4">
    <location>
        <begin position="6"/>
        <end position="23"/>
    </location>
</feature>
<feature type="domain" description="Glycosyltransferase 2-like" evidence="5">
    <location>
        <begin position="46"/>
        <end position="220"/>
    </location>
</feature>
<dbReference type="OrthoDB" id="9805625at2"/>
<gene>
    <name evidence="6" type="ORF">BC659_1886</name>
</gene>
<evidence type="ECO:0000256" key="2">
    <source>
        <dbReference type="ARBA" id="ARBA00022676"/>
    </source>
</evidence>
<keyword evidence="4" id="KW-0812">Transmembrane</keyword>
<keyword evidence="4" id="KW-0472">Membrane</keyword>
<proteinExistence type="inferred from homology"/>
<dbReference type="InterPro" id="IPR029044">
    <property type="entry name" value="Nucleotide-diphossugar_trans"/>
</dbReference>